<dbReference type="EMBL" id="LT629746">
    <property type="protein sequence ID" value="SDT49009.1"/>
    <property type="molecule type" value="Genomic_DNA"/>
</dbReference>
<protein>
    <submittedName>
        <fullName evidence="1">Uncharacterized protein</fullName>
    </submittedName>
</protein>
<evidence type="ECO:0000313" key="2">
    <source>
        <dbReference type="Proteomes" id="UP000182814"/>
    </source>
</evidence>
<reference evidence="2" key="1">
    <citation type="submission" date="2016-10" db="EMBL/GenBank/DDBJ databases">
        <authorList>
            <person name="Varghese N."/>
            <person name="Submissions S."/>
        </authorList>
    </citation>
    <scope>NUCLEOTIDE SEQUENCE [LARGE SCALE GENOMIC DNA]</scope>
    <source>
        <strain evidence="2">BS3782</strain>
    </source>
</reference>
<dbReference type="AlphaFoldDB" id="A0A0J6H816"/>
<gene>
    <name evidence="1" type="ORF">SAMN04490191_4730</name>
</gene>
<sequence length="70" mass="7996">MAAHFIDLIPVLDRRALNGAGISVKTDSNRQVKDIANHYAELIKAFRTALRLTPEMTLRELDKQWFSKSL</sequence>
<keyword evidence="2" id="KW-1185">Reference proteome</keyword>
<evidence type="ECO:0000313" key="1">
    <source>
        <dbReference type="EMBL" id="SDT49009.1"/>
    </source>
</evidence>
<proteinExistence type="predicted"/>
<dbReference type="Proteomes" id="UP000182814">
    <property type="component" value="Chromosome I"/>
</dbReference>
<name>A0A0J6H816_9PSED</name>
<organism evidence="1 2">
    <name type="scientific">Pseudomonas lini</name>
    <dbReference type="NCBI Taxonomy" id="163011"/>
    <lineage>
        <taxon>Bacteria</taxon>
        <taxon>Pseudomonadati</taxon>
        <taxon>Pseudomonadota</taxon>
        <taxon>Gammaproteobacteria</taxon>
        <taxon>Pseudomonadales</taxon>
        <taxon>Pseudomonadaceae</taxon>
        <taxon>Pseudomonas</taxon>
    </lineage>
</organism>
<dbReference type="PATRIC" id="fig|163011.3.peg.3028"/>
<accession>A0A0J6H816</accession>